<evidence type="ECO:0000256" key="4">
    <source>
        <dbReference type="ARBA" id="ARBA00022475"/>
    </source>
</evidence>
<dbReference type="GO" id="GO:0055085">
    <property type="term" value="P:transmembrane transport"/>
    <property type="evidence" value="ECO:0007669"/>
    <property type="project" value="InterPro"/>
</dbReference>
<feature type="domain" description="ABC transmembrane type-1" evidence="9">
    <location>
        <begin position="66"/>
        <end position="253"/>
    </location>
</feature>
<evidence type="ECO:0000256" key="7">
    <source>
        <dbReference type="ARBA" id="ARBA00023136"/>
    </source>
</evidence>
<evidence type="ECO:0000313" key="10">
    <source>
        <dbReference type="EMBL" id="NYD27384.1"/>
    </source>
</evidence>
<gene>
    <name evidence="10" type="ORF">BJ960_002187</name>
</gene>
<keyword evidence="7 8" id="KW-0472">Membrane</keyword>
<evidence type="ECO:0000256" key="8">
    <source>
        <dbReference type="RuleBase" id="RU363032"/>
    </source>
</evidence>
<dbReference type="RefSeq" id="WP_121073033.1">
    <property type="nucleotide sequence ID" value="NZ_BAAALZ010000001.1"/>
</dbReference>
<comment type="caution">
    <text evidence="10">The sequence shown here is derived from an EMBL/GenBank/DDBJ whole genome shotgun (WGS) entry which is preliminary data.</text>
</comment>
<keyword evidence="5 8" id="KW-0812">Transmembrane</keyword>
<dbReference type="InterPro" id="IPR035906">
    <property type="entry name" value="MetI-like_sf"/>
</dbReference>
<dbReference type="InterPro" id="IPR051789">
    <property type="entry name" value="Bact_Polyamine_Transport"/>
</dbReference>
<feature type="transmembrane region" description="Helical" evidence="8">
    <location>
        <begin position="104"/>
        <end position="127"/>
    </location>
</feature>
<evidence type="ECO:0000313" key="11">
    <source>
        <dbReference type="Proteomes" id="UP000586095"/>
    </source>
</evidence>
<dbReference type="InterPro" id="IPR000515">
    <property type="entry name" value="MetI-like"/>
</dbReference>
<dbReference type="Gene3D" id="1.10.3720.10">
    <property type="entry name" value="MetI-like"/>
    <property type="match status" value="1"/>
</dbReference>
<dbReference type="PANTHER" id="PTHR43848">
    <property type="entry name" value="PUTRESCINE TRANSPORT SYSTEM PERMEASE PROTEIN POTI"/>
    <property type="match status" value="1"/>
</dbReference>
<reference evidence="10 11" key="1">
    <citation type="submission" date="2020-07" db="EMBL/GenBank/DDBJ databases">
        <title>Sequencing the genomes of 1000 actinobacteria strains.</title>
        <authorList>
            <person name="Klenk H.-P."/>
        </authorList>
    </citation>
    <scope>NUCLEOTIDE SEQUENCE [LARGE SCALE GENOMIC DNA]</scope>
    <source>
        <strain evidence="10 11">DSM 17380</strain>
    </source>
</reference>
<feature type="transmembrane region" description="Helical" evidence="8">
    <location>
        <begin position="9"/>
        <end position="31"/>
    </location>
</feature>
<keyword evidence="6 8" id="KW-1133">Transmembrane helix</keyword>
<dbReference type="EMBL" id="JACCBD010000001">
    <property type="protein sequence ID" value="NYD27384.1"/>
    <property type="molecule type" value="Genomic_DNA"/>
</dbReference>
<feature type="transmembrane region" description="Helical" evidence="8">
    <location>
        <begin position="133"/>
        <end position="157"/>
    </location>
</feature>
<name>A0A852RGP8_9MICO</name>
<keyword evidence="4" id="KW-1003">Cell membrane</keyword>
<evidence type="ECO:0000256" key="6">
    <source>
        <dbReference type="ARBA" id="ARBA00022989"/>
    </source>
</evidence>
<feature type="transmembrane region" description="Helical" evidence="8">
    <location>
        <begin position="237"/>
        <end position="258"/>
    </location>
</feature>
<organism evidence="10 11">
    <name type="scientific">Leucobacter aridicollis</name>
    <dbReference type="NCBI Taxonomy" id="283878"/>
    <lineage>
        <taxon>Bacteria</taxon>
        <taxon>Bacillati</taxon>
        <taxon>Actinomycetota</taxon>
        <taxon>Actinomycetes</taxon>
        <taxon>Micrococcales</taxon>
        <taxon>Microbacteriaceae</taxon>
        <taxon>Leucobacter</taxon>
    </lineage>
</organism>
<evidence type="ECO:0000259" key="9">
    <source>
        <dbReference type="PROSITE" id="PS50928"/>
    </source>
</evidence>
<feature type="transmembrane region" description="Helical" evidence="8">
    <location>
        <begin position="70"/>
        <end position="92"/>
    </location>
</feature>
<keyword evidence="3 8" id="KW-0813">Transport</keyword>
<feature type="transmembrane region" description="Helical" evidence="8">
    <location>
        <begin position="178"/>
        <end position="203"/>
    </location>
</feature>
<dbReference type="SUPFAM" id="SSF161098">
    <property type="entry name" value="MetI-like"/>
    <property type="match status" value="1"/>
</dbReference>
<dbReference type="PANTHER" id="PTHR43848:SF2">
    <property type="entry name" value="PUTRESCINE TRANSPORT SYSTEM PERMEASE PROTEIN POTI"/>
    <property type="match status" value="1"/>
</dbReference>
<sequence length="267" mass="28666">MKKFSLGKAFVPVVGAIGLIYLLLPIAHVILFSFNEKRGRNNIIWNGFSLENWQNPCGAPQVCTAFGNSIMVGLVSTVIATVLGTMIAIALVRYRFKFRSTISLLLFTPMATPEVVLGAGLAAQFLLAGVEKGLGTVILAHVMFCISYVVVAVKARVASLNPAIEEAGRDLYASPGQVFWRITLPMLMPGIIGAALLSFALSFDDFIITNFNSGTATTFPKFIYVSALKGVPAQANVLASIVFIGALLLVIIVQSVNISRQKKLATR</sequence>
<dbReference type="AlphaFoldDB" id="A0A852RGP8"/>
<dbReference type="GO" id="GO:0005886">
    <property type="term" value="C:plasma membrane"/>
    <property type="evidence" value="ECO:0007669"/>
    <property type="project" value="UniProtKB-SubCell"/>
</dbReference>
<evidence type="ECO:0000256" key="2">
    <source>
        <dbReference type="ARBA" id="ARBA00007069"/>
    </source>
</evidence>
<dbReference type="Proteomes" id="UP000586095">
    <property type="component" value="Unassembled WGS sequence"/>
</dbReference>
<comment type="subcellular location">
    <subcellularLocation>
        <location evidence="1 8">Cell membrane</location>
        <topology evidence="1 8">Multi-pass membrane protein</topology>
    </subcellularLocation>
</comment>
<evidence type="ECO:0000256" key="1">
    <source>
        <dbReference type="ARBA" id="ARBA00004651"/>
    </source>
</evidence>
<dbReference type="Pfam" id="PF00528">
    <property type="entry name" value="BPD_transp_1"/>
    <property type="match status" value="1"/>
</dbReference>
<protein>
    <submittedName>
        <fullName evidence="10">Spermidine/putrescine transport system permease protein</fullName>
    </submittedName>
</protein>
<dbReference type="PROSITE" id="PS50928">
    <property type="entry name" value="ABC_TM1"/>
    <property type="match status" value="1"/>
</dbReference>
<evidence type="ECO:0000256" key="3">
    <source>
        <dbReference type="ARBA" id="ARBA00022448"/>
    </source>
</evidence>
<keyword evidence="11" id="KW-1185">Reference proteome</keyword>
<proteinExistence type="inferred from homology"/>
<comment type="similarity">
    <text evidence="2">Belongs to the binding-protein-dependent transport system permease family. CysTW subfamily.</text>
</comment>
<evidence type="ECO:0000256" key="5">
    <source>
        <dbReference type="ARBA" id="ARBA00022692"/>
    </source>
</evidence>
<dbReference type="CDD" id="cd06261">
    <property type="entry name" value="TM_PBP2"/>
    <property type="match status" value="1"/>
</dbReference>
<accession>A0A852RGP8</accession>